<dbReference type="EMBL" id="CAJVAS010000017">
    <property type="protein sequence ID" value="CAG7636971.1"/>
    <property type="molecule type" value="Genomic_DNA"/>
</dbReference>
<evidence type="ECO:0000313" key="2">
    <source>
        <dbReference type="EMBL" id="CAG7636971.1"/>
    </source>
</evidence>
<dbReference type="InterPro" id="IPR051465">
    <property type="entry name" value="Cell_Envelope_Struct_Comp"/>
</dbReference>
<feature type="domain" description="SLH" evidence="1">
    <location>
        <begin position="424"/>
        <end position="483"/>
    </location>
</feature>
<comment type="caution">
    <text evidence="2">The sequence shown here is derived from an EMBL/GenBank/DDBJ whole genome shotgun (WGS) entry which is preliminary data.</text>
</comment>
<evidence type="ECO:0000259" key="1">
    <source>
        <dbReference type="PROSITE" id="PS51272"/>
    </source>
</evidence>
<dbReference type="PANTHER" id="PTHR43308">
    <property type="entry name" value="OUTER MEMBRANE PROTEIN ALPHA-RELATED"/>
    <property type="match status" value="1"/>
</dbReference>
<keyword evidence="3" id="KW-1185">Reference proteome</keyword>
<evidence type="ECO:0000313" key="3">
    <source>
        <dbReference type="Proteomes" id="UP000693672"/>
    </source>
</evidence>
<reference evidence="2" key="1">
    <citation type="submission" date="2021-06" db="EMBL/GenBank/DDBJ databases">
        <authorList>
            <person name="Criscuolo A."/>
        </authorList>
    </citation>
    <scope>NUCLEOTIDE SEQUENCE</scope>
    <source>
        <strain evidence="2">CIP111600</strain>
    </source>
</reference>
<dbReference type="Proteomes" id="UP000693672">
    <property type="component" value="Unassembled WGS sequence"/>
</dbReference>
<organism evidence="2 3">
    <name type="scientific">Paenibacillus solanacearum</name>
    <dbReference type="NCBI Taxonomy" id="2048548"/>
    <lineage>
        <taxon>Bacteria</taxon>
        <taxon>Bacillati</taxon>
        <taxon>Bacillota</taxon>
        <taxon>Bacilli</taxon>
        <taxon>Bacillales</taxon>
        <taxon>Paenibacillaceae</taxon>
        <taxon>Paenibacillus</taxon>
    </lineage>
</organism>
<dbReference type="InterPro" id="IPR001119">
    <property type="entry name" value="SLH_dom"/>
</dbReference>
<feature type="domain" description="SLH" evidence="1">
    <location>
        <begin position="484"/>
        <end position="540"/>
    </location>
</feature>
<gene>
    <name evidence="2" type="ORF">PAESOLCIP111_03802</name>
</gene>
<name>A0A916K4P5_9BACL</name>
<accession>A0A916K4P5</accession>
<feature type="domain" description="SLH" evidence="1">
    <location>
        <begin position="541"/>
        <end position="604"/>
    </location>
</feature>
<proteinExistence type="predicted"/>
<dbReference type="AlphaFoldDB" id="A0A916K4P5"/>
<sequence>MLFIFFRKVNNIKYLQKRLIMIIAMIVILIFPASAFANQIDSNLNQFNLPTDKAAMESTMETYRTTLFYVTAGYDDYSTFSKMDKDFLAHWLIANRPTTGYSSIKDLRDTFAIGMTQRSFMINLNSAADSFALWTLLVGDEDQEQPHINYDLYNTLTEEEQDSVCQQLITNKPISGYGTALDAQYQLDQAIALIKRSEDTSRSSPQNSNPIVGQVIVNTLSGTAAAESNSPAALSKMLGSDVSLTARVLTAGREGSVLTIGPDGQFIIGSNVAAGQYPVVIHVTAPNGQQLAGQPGTLTVNSNGAASMEIDLIDPYGVITDHVTKQPIPDVDAQLYWADTELNRSEGRTPDTLVTLPELPSFAPNQNHNPQISTTDGRYGWMVFPDGDYYVIAQRDGYQTYDSRKDERDEQQGDTSYIRNGLIHVGQTIVELNFDMINNPIETSSTGGYMDGYPDDTFRPDHPITRAELASILSRILPSTGVEHKKDYPDVASTHWAMEAIQEMTGHQVIEGYSDGTFHPDSPITRAEMASIASRVKHLETKQTTFSDTTNHWAEASIGAAQAAGLMSGYPDGMFHPDQSLTRAEAVTIVNRMMGITDSPHSVPVIWKDVPSTYWAYEQIQIASR</sequence>
<protein>
    <recommendedName>
        <fullName evidence="1">SLH domain-containing protein</fullName>
    </recommendedName>
</protein>
<dbReference type="Pfam" id="PF00395">
    <property type="entry name" value="SLH"/>
    <property type="match status" value="3"/>
</dbReference>
<dbReference type="PROSITE" id="PS51272">
    <property type="entry name" value="SLH"/>
    <property type="match status" value="3"/>
</dbReference>